<gene>
    <name evidence="1" type="ORF">BE17_07270</name>
</gene>
<comment type="caution">
    <text evidence="1">The sequence shown here is derived from an EMBL/GenBank/DDBJ whole genome shotgun (WGS) entry which is preliminary data.</text>
</comment>
<proteinExistence type="predicted"/>
<sequence>MAEEAPELVELRKNACAAIASALERGDLNTARLAHRALGALLDSSATPEPEDLTAGLLDAIEEATTGSPHGLSAGSLFVDAPPRLAAILQALRDEGGPTTPIGLGRLLGRLRGRDLGGRTVACKTIDGQTLWRVETTG</sequence>
<accession>A0A150S5A8</accession>
<evidence type="ECO:0000313" key="1">
    <source>
        <dbReference type="EMBL" id="KYF87536.1"/>
    </source>
</evidence>
<organism evidence="1 2">
    <name type="scientific">Sorangium cellulosum</name>
    <name type="common">Polyangium cellulosum</name>
    <dbReference type="NCBI Taxonomy" id="56"/>
    <lineage>
        <taxon>Bacteria</taxon>
        <taxon>Pseudomonadati</taxon>
        <taxon>Myxococcota</taxon>
        <taxon>Polyangia</taxon>
        <taxon>Polyangiales</taxon>
        <taxon>Polyangiaceae</taxon>
        <taxon>Sorangium</taxon>
    </lineage>
</organism>
<dbReference type="EMBL" id="JEMB01001430">
    <property type="protein sequence ID" value="KYF87536.1"/>
    <property type="molecule type" value="Genomic_DNA"/>
</dbReference>
<dbReference type="Proteomes" id="UP000075635">
    <property type="component" value="Unassembled WGS sequence"/>
</dbReference>
<protein>
    <submittedName>
        <fullName evidence="1">Uncharacterized protein</fullName>
    </submittedName>
</protein>
<dbReference type="AlphaFoldDB" id="A0A150S5A8"/>
<name>A0A150S5A8_SORCE</name>
<reference evidence="1 2" key="1">
    <citation type="submission" date="2014-02" db="EMBL/GenBank/DDBJ databases">
        <title>The small core and large imbalanced accessory genome model reveals a collaborative survival strategy of Sorangium cellulosum strains in nature.</title>
        <authorList>
            <person name="Han K."/>
            <person name="Peng R."/>
            <person name="Blom J."/>
            <person name="Li Y.-Z."/>
        </authorList>
    </citation>
    <scope>NUCLEOTIDE SEQUENCE [LARGE SCALE GENOMIC DNA]</scope>
    <source>
        <strain evidence="1 2">So0011-07</strain>
    </source>
</reference>
<evidence type="ECO:0000313" key="2">
    <source>
        <dbReference type="Proteomes" id="UP000075635"/>
    </source>
</evidence>